<sequence length="278" mass="31885">MAPLTLTVHGIYQLKTQIGEGSFAQVWTGYNLSTGENIAAKIELPPEYEPITPVPMLPYEAQVYRMIHGHTGFPSVRWSGADCEAHVLILDKLGATIEQFRCICRGRLSRKTVLMVAIQALDRIEFAHSRGVIIRDIFTHVVYLIDLGLAKLYQDAYTGKHMSFREGRGFVGPRRFASYNMHFGSEQSRRDDLEMLGNVLLYLFHGRLPWQRIYAPDYDAKLIRIGEMKVGKTFQELLERSPAEFRKYFDHCRRLSFEEKPDYAFLNTIFHEACQGGG</sequence>
<keyword evidence="2" id="KW-1185">Reference proteome</keyword>
<dbReference type="Proteomes" id="UP000814140">
    <property type="component" value="Unassembled WGS sequence"/>
</dbReference>
<proteinExistence type="predicted"/>
<gene>
    <name evidence="1" type="ORF">BV25DRAFT_1870489</name>
</gene>
<comment type="caution">
    <text evidence="1">The sequence shown here is derived from an EMBL/GenBank/DDBJ whole genome shotgun (WGS) entry which is preliminary data.</text>
</comment>
<accession>A0ACB8T0V9</accession>
<organism evidence="1 2">
    <name type="scientific">Artomyces pyxidatus</name>
    <dbReference type="NCBI Taxonomy" id="48021"/>
    <lineage>
        <taxon>Eukaryota</taxon>
        <taxon>Fungi</taxon>
        <taxon>Dikarya</taxon>
        <taxon>Basidiomycota</taxon>
        <taxon>Agaricomycotina</taxon>
        <taxon>Agaricomycetes</taxon>
        <taxon>Russulales</taxon>
        <taxon>Auriscalpiaceae</taxon>
        <taxon>Artomyces</taxon>
    </lineage>
</organism>
<name>A0ACB8T0V9_9AGAM</name>
<reference evidence="1" key="1">
    <citation type="submission" date="2021-03" db="EMBL/GenBank/DDBJ databases">
        <authorList>
            <consortium name="DOE Joint Genome Institute"/>
            <person name="Ahrendt S."/>
            <person name="Looney B.P."/>
            <person name="Miyauchi S."/>
            <person name="Morin E."/>
            <person name="Drula E."/>
            <person name="Courty P.E."/>
            <person name="Chicoki N."/>
            <person name="Fauchery L."/>
            <person name="Kohler A."/>
            <person name="Kuo A."/>
            <person name="Labutti K."/>
            <person name="Pangilinan J."/>
            <person name="Lipzen A."/>
            <person name="Riley R."/>
            <person name="Andreopoulos W."/>
            <person name="He G."/>
            <person name="Johnson J."/>
            <person name="Barry K.W."/>
            <person name="Grigoriev I.V."/>
            <person name="Nagy L."/>
            <person name="Hibbett D."/>
            <person name="Henrissat B."/>
            <person name="Matheny P.B."/>
            <person name="Labbe J."/>
            <person name="Martin F."/>
        </authorList>
    </citation>
    <scope>NUCLEOTIDE SEQUENCE</scope>
    <source>
        <strain evidence="1">HHB10654</strain>
    </source>
</reference>
<evidence type="ECO:0000313" key="2">
    <source>
        <dbReference type="Proteomes" id="UP000814140"/>
    </source>
</evidence>
<protein>
    <submittedName>
        <fullName evidence="1">Casein kinase I isoform delta-like protein</fullName>
    </submittedName>
</protein>
<dbReference type="EMBL" id="MU277209">
    <property type="protein sequence ID" value="KAI0062007.1"/>
    <property type="molecule type" value="Genomic_DNA"/>
</dbReference>
<reference evidence="1" key="2">
    <citation type="journal article" date="2022" name="New Phytol.">
        <title>Evolutionary transition to the ectomycorrhizal habit in the genomes of a hyperdiverse lineage of mushroom-forming fungi.</title>
        <authorList>
            <person name="Looney B."/>
            <person name="Miyauchi S."/>
            <person name="Morin E."/>
            <person name="Drula E."/>
            <person name="Courty P.E."/>
            <person name="Kohler A."/>
            <person name="Kuo A."/>
            <person name="LaButti K."/>
            <person name="Pangilinan J."/>
            <person name="Lipzen A."/>
            <person name="Riley R."/>
            <person name="Andreopoulos W."/>
            <person name="He G."/>
            <person name="Johnson J."/>
            <person name="Nolan M."/>
            <person name="Tritt A."/>
            <person name="Barry K.W."/>
            <person name="Grigoriev I.V."/>
            <person name="Nagy L.G."/>
            <person name="Hibbett D."/>
            <person name="Henrissat B."/>
            <person name="Matheny P.B."/>
            <person name="Labbe J."/>
            <person name="Martin F.M."/>
        </authorList>
    </citation>
    <scope>NUCLEOTIDE SEQUENCE</scope>
    <source>
        <strain evidence="1">HHB10654</strain>
    </source>
</reference>
<evidence type="ECO:0000313" key="1">
    <source>
        <dbReference type="EMBL" id="KAI0062007.1"/>
    </source>
</evidence>